<keyword evidence="1" id="KW-0812">Transmembrane</keyword>
<dbReference type="Proteomes" id="UP000231990">
    <property type="component" value="Unassembled WGS sequence"/>
</dbReference>
<name>A0A2M9ZK93_9LEPT</name>
<dbReference type="EMBL" id="NPDZ01000009">
    <property type="protein sequence ID" value="PJZ72469.1"/>
    <property type="molecule type" value="Genomic_DNA"/>
</dbReference>
<evidence type="ECO:0000313" key="4">
    <source>
        <dbReference type="Proteomes" id="UP000231962"/>
    </source>
</evidence>
<evidence type="ECO:0000313" key="3">
    <source>
        <dbReference type="EMBL" id="PJZ72469.1"/>
    </source>
</evidence>
<proteinExistence type="predicted"/>
<gene>
    <name evidence="2" type="ORF">CH360_11280</name>
    <name evidence="3" type="ORF">CH373_13715</name>
</gene>
<keyword evidence="1" id="KW-1133">Transmembrane helix</keyword>
<dbReference type="Proteomes" id="UP000231962">
    <property type="component" value="Unassembled WGS sequence"/>
</dbReference>
<accession>A0A2M9ZK93</accession>
<feature type="transmembrane region" description="Helical" evidence="1">
    <location>
        <begin position="39"/>
        <end position="56"/>
    </location>
</feature>
<comment type="caution">
    <text evidence="3">The sequence shown here is derived from an EMBL/GenBank/DDBJ whole genome shotgun (WGS) entry which is preliminary data.</text>
</comment>
<evidence type="ECO:0000256" key="1">
    <source>
        <dbReference type="SAM" id="Phobius"/>
    </source>
</evidence>
<evidence type="ECO:0000313" key="5">
    <source>
        <dbReference type="Proteomes" id="UP000231990"/>
    </source>
</evidence>
<reference evidence="4 5" key="1">
    <citation type="submission" date="2017-07" db="EMBL/GenBank/DDBJ databases">
        <title>Leptospira spp. isolated from tropical soils.</title>
        <authorList>
            <person name="Thibeaux R."/>
            <person name="Iraola G."/>
            <person name="Ferres I."/>
            <person name="Bierque E."/>
            <person name="Girault D."/>
            <person name="Soupe-Gilbert M.-E."/>
            <person name="Picardeau M."/>
            <person name="Goarant C."/>
        </authorList>
    </citation>
    <scope>NUCLEOTIDE SEQUENCE [LARGE SCALE GENOMIC DNA]</scope>
    <source>
        <strain evidence="3 5">FH1-B-B1</strain>
        <strain evidence="2 4">FH1-B-C1</strain>
    </source>
</reference>
<dbReference type="EMBL" id="NPDY01000010">
    <property type="protein sequence ID" value="PJZ69334.1"/>
    <property type="molecule type" value="Genomic_DNA"/>
</dbReference>
<keyword evidence="1" id="KW-0472">Membrane</keyword>
<keyword evidence="4" id="KW-1185">Reference proteome</keyword>
<protein>
    <submittedName>
        <fullName evidence="3">Uncharacterized protein</fullName>
    </submittedName>
</protein>
<evidence type="ECO:0000313" key="2">
    <source>
        <dbReference type="EMBL" id="PJZ69334.1"/>
    </source>
</evidence>
<dbReference type="AlphaFoldDB" id="A0A2M9ZK93"/>
<feature type="transmembrane region" description="Helical" evidence="1">
    <location>
        <begin position="68"/>
        <end position="89"/>
    </location>
</feature>
<dbReference type="RefSeq" id="WP_100714148.1">
    <property type="nucleotide sequence ID" value="NZ_NPDY01000010.1"/>
</dbReference>
<dbReference type="OrthoDB" id="330218at2"/>
<feature type="transmembrane region" description="Helical" evidence="1">
    <location>
        <begin position="109"/>
        <end position="125"/>
    </location>
</feature>
<sequence length="134" mass="15643">MILLKYFFLWFVLLFFAFVNAFLRELTYKETFGEMVSHQISVFTGIAIIGIPIWFISKTWPYKNSSQAIQVGVLWAIMTEMFEVSMMVFSQGKSVMDFLYVHNIFAGQFWGLIILWVAIAPYLFYKKMKSKSGA</sequence>
<organism evidence="3 5">
    <name type="scientific">Leptospira perolatii</name>
    <dbReference type="NCBI Taxonomy" id="2023191"/>
    <lineage>
        <taxon>Bacteria</taxon>
        <taxon>Pseudomonadati</taxon>
        <taxon>Spirochaetota</taxon>
        <taxon>Spirochaetia</taxon>
        <taxon>Leptospirales</taxon>
        <taxon>Leptospiraceae</taxon>
        <taxon>Leptospira</taxon>
    </lineage>
</organism>